<evidence type="ECO:0000313" key="2">
    <source>
        <dbReference type="Proteomes" id="UP001164929"/>
    </source>
</evidence>
<keyword evidence="2" id="KW-1185">Reference proteome</keyword>
<organism evidence="1 2">
    <name type="scientific">Populus alba x Populus x berolinensis</name>
    <dbReference type="NCBI Taxonomy" id="444605"/>
    <lineage>
        <taxon>Eukaryota</taxon>
        <taxon>Viridiplantae</taxon>
        <taxon>Streptophyta</taxon>
        <taxon>Embryophyta</taxon>
        <taxon>Tracheophyta</taxon>
        <taxon>Spermatophyta</taxon>
        <taxon>Magnoliopsida</taxon>
        <taxon>eudicotyledons</taxon>
        <taxon>Gunneridae</taxon>
        <taxon>Pentapetalae</taxon>
        <taxon>rosids</taxon>
        <taxon>fabids</taxon>
        <taxon>Malpighiales</taxon>
        <taxon>Salicaceae</taxon>
        <taxon>Saliceae</taxon>
        <taxon>Populus</taxon>
    </lineage>
</organism>
<evidence type="ECO:0000313" key="1">
    <source>
        <dbReference type="EMBL" id="KAJ6957918.1"/>
    </source>
</evidence>
<reference evidence="1 2" key="1">
    <citation type="journal article" date="2023" name="Mol. Ecol. Resour.">
        <title>Chromosome-level genome assembly of a triploid poplar Populus alba 'Berolinensis'.</title>
        <authorList>
            <person name="Chen S."/>
            <person name="Yu Y."/>
            <person name="Wang X."/>
            <person name="Wang S."/>
            <person name="Zhang T."/>
            <person name="Zhou Y."/>
            <person name="He R."/>
            <person name="Meng N."/>
            <person name="Wang Y."/>
            <person name="Liu W."/>
            <person name="Liu Z."/>
            <person name="Liu J."/>
            <person name="Guo Q."/>
            <person name="Huang H."/>
            <person name="Sederoff R.R."/>
            <person name="Wang G."/>
            <person name="Qu G."/>
            <person name="Chen S."/>
        </authorList>
    </citation>
    <scope>NUCLEOTIDE SEQUENCE [LARGE SCALE GENOMIC DNA]</scope>
    <source>
        <strain evidence="1">SC-2020</strain>
    </source>
</reference>
<gene>
    <name evidence="1" type="ORF">NC653_039779</name>
</gene>
<sequence>MRVAGLHSQAKVEPHKLLCQLDISKGCWIQWPCHEREDFAVEFVVSKAAMEEKITMWRLWSNLNKLLEGKESE</sequence>
<name>A0AAD6LDJ9_9ROSI</name>
<dbReference type="AlphaFoldDB" id="A0AAD6LDJ9"/>
<dbReference type="EMBL" id="JAQIZT010000018">
    <property type="protein sequence ID" value="KAJ6957918.1"/>
    <property type="molecule type" value="Genomic_DNA"/>
</dbReference>
<proteinExistence type="predicted"/>
<comment type="caution">
    <text evidence="1">The sequence shown here is derived from an EMBL/GenBank/DDBJ whole genome shotgun (WGS) entry which is preliminary data.</text>
</comment>
<protein>
    <submittedName>
        <fullName evidence="1">Uncharacterized protein</fullName>
    </submittedName>
</protein>
<dbReference type="Proteomes" id="UP001164929">
    <property type="component" value="Chromosome 18"/>
</dbReference>
<accession>A0AAD6LDJ9</accession>